<protein>
    <submittedName>
        <fullName evidence="1">Putative ABC-type transport system substrate-binding protein (Substrate iron/cobalamin)</fullName>
    </submittedName>
</protein>
<dbReference type="InterPro" id="IPR036425">
    <property type="entry name" value="MoaB/Mog-like_dom_sf"/>
</dbReference>
<evidence type="ECO:0000313" key="1">
    <source>
        <dbReference type="EMBL" id="ELZ02204.1"/>
    </source>
</evidence>
<dbReference type="Gene3D" id="3.40.50.1980">
    <property type="entry name" value="Nitrogenase molybdenum iron protein domain"/>
    <property type="match status" value="1"/>
</dbReference>
<dbReference type="Proteomes" id="UP000011591">
    <property type="component" value="Unassembled WGS sequence"/>
</dbReference>
<evidence type="ECO:0000313" key="2">
    <source>
        <dbReference type="Proteomes" id="UP000011591"/>
    </source>
</evidence>
<keyword evidence="2" id="KW-1185">Reference proteome</keyword>
<dbReference type="AlphaFoldDB" id="M0AXQ9"/>
<dbReference type="Gene3D" id="3.40.980.10">
    <property type="entry name" value="MoaB/Mog-like domain"/>
    <property type="match status" value="1"/>
</dbReference>
<proteinExistence type="predicted"/>
<comment type="caution">
    <text evidence="1">The sequence shown here is derived from an EMBL/GenBank/DDBJ whole genome shotgun (WGS) entry which is preliminary data.</text>
</comment>
<dbReference type="SUPFAM" id="SSF53218">
    <property type="entry name" value="Molybdenum cofactor biosynthesis proteins"/>
    <property type="match status" value="1"/>
</dbReference>
<name>M0AXQ9_9EURY</name>
<dbReference type="PATRIC" id="fig|1227491.4.peg.3638"/>
<dbReference type="SUPFAM" id="SSF53807">
    <property type="entry name" value="Helical backbone' metal receptor"/>
    <property type="match status" value="1"/>
</dbReference>
<gene>
    <name evidence="1" type="ORF">C480_17787</name>
</gene>
<reference evidence="1 2" key="1">
    <citation type="journal article" date="2014" name="PLoS Genet.">
        <title>Phylogenetically driven sequencing of extremely halophilic archaea reveals strategies for static and dynamic osmo-response.</title>
        <authorList>
            <person name="Becker E.A."/>
            <person name="Seitzer P.M."/>
            <person name="Tritt A."/>
            <person name="Larsen D."/>
            <person name="Krusor M."/>
            <person name="Yao A.I."/>
            <person name="Wu D."/>
            <person name="Madern D."/>
            <person name="Eisen J.A."/>
            <person name="Darling A.E."/>
            <person name="Facciotti M.T."/>
        </authorList>
    </citation>
    <scope>NUCLEOTIDE SEQUENCE [LARGE SCALE GENOMIC DNA]</scope>
    <source>
        <strain evidence="1 2">DSM 13077</strain>
    </source>
</reference>
<organism evidence="1 2">
    <name type="scientific">Natrialba aegyptia DSM 13077</name>
    <dbReference type="NCBI Taxonomy" id="1227491"/>
    <lineage>
        <taxon>Archaea</taxon>
        <taxon>Methanobacteriati</taxon>
        <taxon>Methanobacteriota</taxon>
        <taxon>Stenosarchaea group</taxon>
        <taxon>Halobacteria</taxon>
        <taxon>Halobacteriales</taxon>
        <taxon>Natrialbaceae</taxon>
        <taxon>Natrialba</taxon>
    </lineage>
</organism>
<dbReference type="EMBL" id="AOIP01000040">
    <property type="protein sequence ID" value="ELZ02204.1"/>
    <property type="molecule type" value="Genomic_DNA"/>
</dbReference>
<sequence>MIPDDYVRTKTTVSGCRDQADIDIVVTTGGTRVTDDDVTSSGAVSGLGVTARRVHGEHPELPPEDERPSVVALWRGVDPTSGSFFPSPLHQYHNQTKPLYRLGLEDGYDAEIPSGGSVGYEELLDHDPDYIAVVGSLTSDTHEGFVNQIVEPFENDANGQELTAVQEGNIIRSGGQYMGPTVDLFATEAVAKQVWPDRFGEWPGPVRDVSEDEQLFDRQEVSDIINGNF</sequence>
<accession>M0AXQ9</accession>